<proteinExistence type="predicted"/>
<dbReference type="Proteomes" id="UP001465976">
    <property type="component" value="Unassembled WGS sequence"/>
</dbReference>
<accession>A0ABR3EXG4</accession>
<organism evidence="1 2">
    <name type="scientific">Marasmius crinis-equi</name>
    <dbReference type="NCBI Taxonomy" id="585013"/>
    <lineage>
        <taxon>Eukaryota</taxon>
        <taxon>Fungi</taxon>
        <taxon>Dikarya</taxon>
        <taxon>Basidiomycota</taxon>
        <taxon>Agaricomycotina</taxon>
        <taxon>Agaricomycetes</taxon>
        <taxon>Agaricomycetidae</taxon>
        <taxon>Agaricales</taxon>
        <taxon>Marasmiineae</taxon>
        <taxon>Marasmiaceae</taxon>
        <taxon>Marasmius</taxon>
    </lineage>
</organism>
<sequence>MSRHKEQRFFPYHPDLDPRDYSKSDFCYAVAPICRMYVAQTGGTQDTFAAYASGYFLNVWPCPHSIWAKRRREMRLQAQWDFIQDLCNEIRFYEANKRGGDGNAKLEYVGTEECWEDVFREALRKSNFHKWADDAYAMANALPRALDPRTRSQVDEKMNAAFLGLANADCRLLMSIQSLCC</sequence>
<name>A0ABR3EXG4_9AGAR</name>
<protein>
    <submittedName>
        <fullName evidence="1">Uncharacterized protein</fullName>
    </submittedName>
</protein>
<comment type="caution">
    <text evidence="1">The sequence shown here is derived from an EMBL/GenBank/DDBJ whole genome shotgun (WGS) entry which is preliminary data.</text>
</comment>
<evidence type="ECO:0000313" key="1">
    <source>
        <dbReference type="EMBL" id="KAL0567592.1"/>
    </source>
</evidence>
<dbReference type="EMBL" id="JBAHYK010001548">
    <property type="protein sequence ID" value="KAL0567592.1"/>
    <property type="molecule type" value="Genomic_DNA"/>
</dbReference>
<keyword evidence="2" id="KW-1185">Reference proteome</keyword>
<gene>
    <name evidence="1" type="ORF">V5O48_014404</name>
</gene>
<reference evidence="1 2" key="1">
    <citation type="submission" date="2024-02" db="EMBL/GenBank/DDBJ databases">
        <title>A draft genome for the cacao thread blight pathogen Marasmius crinis-equi.</title>
        <authorList>
            <person name="Cohen S.P."/>
            <person name="Baruah I.K."/>
            <person name="Amoako-Attah I."/>
            <person name="Bukari Y."/>
            <person name="Meinhardt L.W."/>
            <person name="Bailey B.A."/>
        </authorList>
    </citation>
    <scope>NUCLEOTIDE SEQUENCE [LARGE SCALE GENOMIC DNA]</scope>
    <source>
        <strain evidence="1 2">GH-76</strain>
    </source>
</reference>
<evidence type="ECO:0000313" key="2">
    <source>
        <dbReference type="Proteomes" id="UP001465976"/>
    </source>
</evidence>